<dbReference type="InterPro" id="IPR003657">
    <property type="entry name" value="WRKY_dom"/>
</dbReference>
<dbReference type="Gene3D" id="2.20.25.80">
    <property type="entry name" value="WRKY domain"/>
    <property type="match status" value="1"/>
</dbReference>
<name>A0A835A3A9_9POAL</name>
<dbReference type="SUPFAM" id="SSF118290">
    <property type="entry name" value="WRKY DNA-binding domain"/>
    <property type="match status" value="1"/>
</dbReference>
<dbReference type="InterPro" id="IPR036576">
    <property type="entry name" value="WRKY_dom_sf"/>
</dbReference>
<proteinExistence type="predicted"/>
<keyword evidence="2" id="KW-0805">Transcription regulation</keyword>
<keyword evidence="5" id="KW-0539">Nucleus</keyword>
<gene>
    <name evidence="8" type="ORF">HU200_064525</name>
</gene>
<accession>A0A835A3A9</accession>
<dbReference type="InterPro" id="IPR044810">
    <property type="entry name" value="WRKY_plant"/>
</dbReference>
<evidence type="ECO:0000259" key="7">
    <source>
        <dbReference type="PROSITE" id="PS50811"/>
    </source>
</evidence>
<sequence length="391" mass="43261">MLHLTCRRIPHARSMVWSLSWSIAKLDRACIYKQQRRARSVSSLTASTSTPQHTHQLIAFTLLMAFCCVPEKEDHRERAVKEVAEVYERIKIQQPLLLLHCSSSHQHQHHLAQTLLGEALRALNVALSVMTTTSSPAAAPATSVVVVKAEPHHEPSPPSPAGRSGSNKKRRRSITAMEAASSSWAGLTTVPYDDGYEWRKYGEKKINGTNYTRSYFRCTYKDDTGCLATKYVQQKDSSDPPVFRVTYNNKHTCNNAAAAAMVNNTIKQEPQPVVLLPPLIEASALPFDDQTLPCKQQAPPVFPITMPQQLFSARDCHGGGDIPSTSSSSSFSGGGESCSCDEFYSPGRGIHMDNMVQRQMPAASAAPADDDLSFYDYDLDLFLLCDSFKDY</sequence>
<keyword evidence="3" id="KW-0238">DNA-binding</keyword>
<evidence type="ECO:0000256" key="5">
    <source>
        <dbReference type="ARBA" id="ARBA00023242"/>
    </source>
</evidence>
<dbReference type="PANTHER" id="PTHR31282">
    <property type="entry name" value="WRKY TRANSCRIPTION FACTOR 21-RELATED"/>
    <property type="match status" value="1"/>
</dbReference>
<evidence type="ECO:0000313" key="8">
    <source>
        <dbReference type="EMBL" id="KAF8648825.1"/>
    </source>
</evidence>
<dbReference type="AlphaFoldDB" id="A0A835A3A9"/>
<organism evidence="8 9">
    <name type="scientific">Digitaria exilis</name>
    <dbReference type="NCBI Taxonomy" id="1010633"/>
    <lineage>
        <taxon>Eukaryota</taxon>
        <taxon>Viridiplantae</taxon>
        <taxon>Streptophyta</taxon>
        <taxon>Embryophyta</taxon>
        <taxon>Tracheophyta</taxon>
        <taxon>Spermatophyta</taxon>
        <taxon>Magnoliopsida</taxon>
        <taxon>Liliopsida</taxon>
        <taxon>Poales</taxon>
        <taxon>Poaceae</taxon>
        <taxon>PACMAD clade</taxon>
        <taxon>Panicoideae</taxon>
        <taxon>Panicodae</taxon>
        <taxon>Paniceae</taxon>
        <taxon>Anthephorinae</taxon>
        <taxon>Digitaria</taxon>
    </lineage>
</organism>
<evidence type="ECO:0000256" key="6">
    <source>
        <dbReference type="SAM" id="MobiDB-lite"/>
    </source>
</evidence>
<evidence type="ECO:0000256" key="3">
    <source>
        <dbReference type="ARBA" id="ARBA00023125"/>
    </source>
</evidence>
<evidence type="ECO:0000256" key="4">
    <source>
        <dbReference type="ARBA" id="ARBA00023163"/>
    </source>
</evidence>
<feature type="domain" description="WRKY" evidence="7">
    <location>
        <begin position="193"/>
        <end position="256"/>
    </location>
</feature>
<dbReference type="GO" id="GO:0005634">
    <property type="term" value="C:nucleus"/>
    <property type="evidence" value="ECO:0007669"/>
    <property type="project" value="UniProtKB-SubCell"/>
</dbReference>
<dbReference type="OrthoDB" id="692077at2759"/>
<dbReference type="Pfam" id="PF03106">
    <property type="entry name" value="WRKY"/>
    <property type="match status" value="1"/>
</dbReference>
<evidence type="ECO:0000256" key="2">
    <source>
        <dbReference type="ARBA" id="ARBA00023015"/>
    </source>
</evidence>
<dbReference type="PROSITE" id="PS50811">
    <property type="entry name" value="WRKY"/>
    <property type="match status" value="1"/>
</dbReference>
<keyword evidence="9" id="KW-1185">Reference proteome</keyword>
<dbReference type="Proteomes" id="UP000636709">
    <property type="component" value="Unassembled WGS sequence"/>
</dbReference>
<feature type="region of interest" description="Disordered" evidence="6">
    <location>
        <begin position="148"/>
        <end position="175"/>
    </location>
</feature>
<dbReference type="GO" id="GO:0003700">
    <property type="term" value="F:DNA-binding transcription factor activity"/>
    <property type="evidence" value="ECO:0007669"/>
    <property type="project" value="InterPro"/>
</dbReference>
<evidence type="ECO:0000256" key="1">
    <source>
        <dbReference type="ARBA" id="ARBA00004123"/>
    </source>
</evidence>
<dbReference type="SMART" id="SM00774">
    <property type="entry name" value="WRKY"/>
    <property type="match status" value="1"/>
</dbReference>
<dbReference type="EMBL" id="JACEFO010002804">
    <property type="protein sequence ID" value="KAF8648825.1"/>
    <property type="molecule type" value="Genomic_DNA"/>
</dbReference>
<comment type="caution">
    <text evidence="8">The sequence shown here is derived from an EMBL/GenBank/DDBJ whole genome shotgun (WGS) entry which is preliminary data.</text>
</comment>
<dbReference type="GO" id="GO:0043565">
    <property type="term" value="F:sequence-specific DNA binding"/>
    <property type="evidence" value="ECO:0007669"/>
    <property type="project" value="InterPro"/>
</dbReference>
<protein>
    <recommendedName>
        <fullName evidence="7">WRKY domain-containing protein</fullName>
    </recommendedName>
</protein>
<keyword evidence="4" id="KW-0804">Transcription</keyword>
<evidence type="ECO:0000313" key="9">
    <source>
        <dbReference type="Proteomes" id="UP000636709"/>
    </source>
</evidence>
<reference evidence="8" key="1">
    <citation type="submission" date="2020-07" db="EMBL/GenBank/DDBJ databases">
        <title>Genome sequence and genetic diversity analysis of an under-domesticated orphan crop, white fonio (Digitaria exilis).</title>
        <authorList>
            <person name="Bennetzen J.L."/>
            <person name="Chen S."/>
            <person name="Ma X."/>
            <person name="Wang X."/>
            <person name="Yssel A.E.J."/>
            <person name="Chaluvadi S.R."/>
            <person name="Johnson M."/>
            <person name="Gangashetty P."/>
            <person name="Hamidou F."/>
            <person name="Sanogo M.D."/>
            <person name="Zwaenepoel A."/>
            <person name="Wallace J."/>
            <person name="Van De Peer Y."/>
            <person name="Van Deynze A."/>
        </authorList>
    </citation>
    <scope>NUCLEOTIDE SEQUENCE</scope>
    <source>
        <tissue evidence="8">Leaves</tissue>
    </source>
</reference>
<comment type="subcellular location">
    <subcellularLocation>
        <location evidence="1">Nucleus</location>
    </subcellularLocation>
</comment>